<dbReference type="Gene3D" id="3.20.20.100">
    <property type="entry name" value="NADP-dependent oxidoreductase domain"/>
    <property type="match status" value="1"/>
</dbReference>
<dbReference type="KEGG" id="aup:AsAng_0061600"/>
<evidence type="ECO:0000313" key="5">
    <source>
        <dbReference type="EMBL" id="BDS15376.1"/>
    </source>
</evidence>
<proteinExistence type="inferred from homology"/>
<dbReference type="Proteomes" id="UP001060919">
    <property type="component" value="Chromosome"/>
</dbReference>
<dbReference type="InterPro" id="IPR023210">
    <property type="entry name" value="NADP_OxRdtase_dom"/>
</dbReference>
<comment type="similarity">
    <text evidence="1">Belongs to the shaker potassium channel beta subunit family.</text>
</comment>
<evidence type="ECO:0000259" key="4">
    <source>
        <dbReference type="Pfam" id="PF00248"/>
    </source>
</evidence>
<dbReference type="PANTHER" id="PTHR43150">
    <property type="entry name" value="HYPERKINETIC, ISOFORM M"/>
    <property type="match status" value="1"/>
</dbReference>
<dbReference type="PANTHER" id="PTHR43150:SF2">
    <property type="entry name" value="HYPERKINETIC, ISOFORM M"/>
    <property type="match status" value="1"/>
</dbReference>
<dbReference type="InterPro" id="IPR036812">
    <property type="entry name" value="NAD(P)_OxRdtase_dom_sf"/>
</dbReference>
<feature type="domain" description="NADP-dependent oxidoreductase" evidence="4">
    <location>
        <begin position="16"/>
        <end position="316"/>
    </location>
</feature>
<accession>A0A915YLY8</accession>
<keyword evidence="2" id="KW-0521">NADP</keyword>
<dbReference type="Pfam" id="PF00248">
    <property type="entry name" value="Aldo_ket_red"/>
    <property type="match status" value="1"/>
</dbReference>
<dbReference type="SUPFAM" id="SSF51430">
    <property type="entry name" value="NAD(P)-linked oxidoreductase"/>
    <property type="match status" value="1"/>
</dbReference>
<name>A0A915YLY8_9BACT</name>
<keyword evidence="3" id="KW-0560">Oxidoreductase</keyword>
<evidence type="ECO:0000256" key="1">
    <source>
        <dbReference type="ARBA" id="ARBA00006515"/>
    </source>
</evidence>
<organism evidence="5 6">
    <name type="scientific">Aureispira anguillae</name>
    <dbReference type="NCBI Taxonomy" id="2864201"/>
    <lineage>
        <taxon>Bacteria</taxon>
        <taxon>Pseudomonadati</taxon>
        <taxon>Bacteroidota</taxon>
        <taxon>Saprospiria</taxon>
        <taxon>Saprospirales</taxon>
        <taxon>Saprospiraceae</taxon>
        <taxon>Aureispira</taxon>
    </lineage>
</organism>
<evidence type="ECO:0000313" key="6">
    <source>
        <dbReference type="Proteomes" id="UP001060919"/>
    </source>
</evidence>
<reference evidence="5" key="1">
    <citation type="submission" date="2022-09" db="EMBL/GenBank/DDBJ databases">
        <title>Aureispira anguillicida sp. nov., isolated from Leptocephalus of Japanese eel Anguilla japonica.</title>
        <authorList>
            <person name="Yuasa K."/>
            <person name="Mekata T."/>
            <person name="Ikunari K."/>
        </authorList>
    </citation>
    <scope>NUCLEOTIDE SEQUENCE</scope>
    <source>
        <strain evidence="5">EL160426</strain>
    </source>
</reference>
<dbReference type="CDD" id="cd19143">
    <property type="entry name" value="AKR_AKR6C1_2"/>
    <property type="match status" value="1"/>
</dbReference>
<dbReference type="GO" id="GO:0016491">
    <property type="term" value="F:oxidoreductase activity"/>
    <property type="evidence" value="ECO:0007669"/>
    <property type="project" value="UniProtKB-KW"/>
</dbReference>
<dbReference type="AlphaFoldDB" id="A0A915YLY8"/>
<dbReference type="InterPro" id="IPR005399">
    <property type="entry name" value="K_chnl_volt-dep_bsu_KCNAB-rel"/>
</dbReference>
<dbReference type="RefSeq" id="WP_264790536.1">
    <property type="nucleotide sequence ID" value="NZ_AP026867.1"/>
</dbReference>
<dbReference type="EMBL" id="AP026867">
    <property type="protein sequence ID" value="BDS15376.1"/>
    <property type="molecule type" value="Genomic_DNA"/>
</dbReference>
<evidence type="ECO:0000256" key="3">
    <source>
        <dbReference type="ARBA" id="ARBA00023002"/>
    </source>
</evidence>
<protein>
    <submittedName>
        <fullName evidence="5">Aldo/keto reductase</fullName>
    </submittedName>
</protein>
<sequence length="328" mass="36782">MEYRRLGKSGLQVSALSLGSWLTFGKQIGDDVAEQLMVEAYDQGVNFFDNAEIYARGKSELVMGKILKKVGWRRSSYVVSSKAFFGDGNTLPNETGLSRKHLIEACEAALKRLQVEYLDLYFCHRPDKNTPIEETVRTMNTLIEQGKIFYWGTSEWSAQEIMEAHMVAEKYGLIGPTMEQPQYNMFHREKVEVEFSQVYKTVGLGTTIWSPLASGVLTNKYIDGSDTQGTRLGMEGLEWLKERSLTEERLNTVRNLSKIANDLGTSVAKLAVAWCLSNPNVSTVILGASKLHHLQETLTSIDLLDQMTPDVLEAIETALGNKPKRPAF</sequence>
<keyword evidence="6" id="KW-1185">Reference proteome</keyword>
<gene>
    <name evidence="5" type="ORF">AsAng_0061600</name>
</gene>
<dbReference type="PRINTS" id="PR01577">
    <property type="entry name" value="KCNABCHANNEL"/>
</dbReference>
<evidence type="ECO:0000256" key="2">
    <source>
        <dbReference type="ARBA" id="ARBA00022857"/>
    </source>
</evidence>